<dbReference type="InterPro" id="IPR001007">
    <property type="entry name" value="VWF_dom"/>
</dbReference>
<evidence type="ECO:0000256" key="6">
    <source>
        <dbReference type="ARBA" id="ARBA00023157"/>
    </source>
</evidence>
<feature type="domain" description="VWFD" evidence="9">
    <location>
        <begin position="1293"/>
        <end position="1471"/>
    </location>
</feature>
<evidence type="ECO:0000256" key="2">
    <source>
        <dbReference type="ARBA" id="ARBA00022475"/>
    </source>
</evidence>
<comment type="subcellular location">
    <subcellularLocation>
        <location evidence="1">Cell membrane</location>
    </subcellularLocation>
</comment>
<dbReference type="InterPro" id="IPR052749">
    <property type="entry name" value="Alpha-tectorin"/>
</dbReference>
<comment type="caution">
    <text evidence="10">The sequence shown here is derived from an EMBL/GenBank/DDBJ whole genome shotgun (WGS) entry which is preliminary data.</text>
</comment>
<dbReference type="InterPro" id="IPR001846">
    <property type="entry name" value="VWF_type-D"/>
</dbReference>
<dbReference type="EMBL" id="JAIPUX010000035">
    <property type="protein sequence ID" value="KAH0631346.1"/>
    <property type="molecule type" value="Genomic_DNA"/>
</dbReference>
<evidence type="ECO:0000256" key="7">
    <source>
        <dbReference type="ARBA" id="ARBA00023180"/>
    </source>
</evidence>
<accession>A0ABQ7TPJ6</accession>
<keyword evidence="7" id="KW-0325">Glycoprotein</keyword>
<dbReference type="PROSITE" id="PS51233">
    <property type="entry name" value="VWFD"/>
    <property type="match status" value="4"/>
</dbReference>
<dbReference type="PANTHER" id="PTHR46160">
    <property type="entry name" value="ALPHA-TECTORIN-RELATED"/>
    <property type="match status" value="1"/>
</dbReference>
<feature type="domain" description="VWFD" evidence="9">
    <location>
        <begin position="1080"/>
        <end position="1259"/>
    </location>
</feature>
<dbReference type="SMART" id="SM00216">
    <property type="entry name" value="VWD"/>
    <property type="match status" value="4"/>
</dbReference>
<dbReference type="Pfam" id="PF08742">
    <property type="entry name" value="C8"/>
    <property type="match status" value="3"/>
</dbReference>
<dbReference type="SUPFAM" id="SSF57567">
    <property type="entry name" value="Serine protease inhibitors"/>
    <property type="match status" value="2"/>
</dbReference>
<evidence type="ECO:0000256" key="4">
    <source>
        <dbReference type="ARBA" id="ARBA00022737"/>
    </source>
</evidence>
<feature type="domain" description="NIDO" evidence="8">
    <location>
        <begin position="102"/>
        <end position="254"/>
    </location>
</feature>
<dbReference type="InterPro" id="IPR003886">
    <property type="entry name" value="NIDO_dom"/>
</dbReference>
<dbReference type="InterPro" id="IPR014853">
    <property type="entry name" value="VWF/SSPO/ZAN-like_Cys-rich_dom"/>
</dbReference>
<evidence type="ECO:0000259" key="8">
    <source>
        <dbReference type="PROSITE" id="PS51220"/>
    </source>
</evidence>
<keyword evidence="11" id="KW-1185">Reference proteome</keyword>
<dbReference type="Pfam" id="PF06119">
    <property type="entry name" value="NIDO"/>
    <property type="match status" value="1"/>
</dbReference>
<protein>
    <recommendedName>
        <fullName evidence="12">Alpha-tectorin</fullName>
    </recommendedName>
</protein>
<dbReference type="SMART" id="SM00539">
    <property type="entry name" value="NIDO"/>
    <property type="match status" value="1"/>
</dbReference>
<dbReference type="Pfam" id="PF12714">
    <property type="entry name" value="TILa"/>
    <property type="match status" value="2"/>
</dbReference>
<dbReference type="InterPro" id="IPR002919">
    <property type="entry name" value="TIL_dom"/>
</dbReference>
<keyword evidence="3" id="KW-0732">Signal</keyword>
<dbReference type="Proteomes" id="UP000826234">
    <property type="component" value="Unassembled WGS sequence"/>
</dbReference>
<evidence type="ECO:0000256" key="5">
    <source>
        <dbReference type="ARBA" id="ARBA00023136"/>
    </source>
</evidence>
<sequence>MVNLNSISPVFLLTITSVFYFLATSSDALLYPFGPKYQDRSTPKADDGASPQISIFEYFYFYGKRYKSLYVNNNGVVSFDKPVSQFTPDPFPLTDGRAFVAPFWADVDNRIKGEVYYRQSQDKRLLQKVTADINTYFPKEKFIATWAFVATWDQVAFYGSLSSKVNTFQVVLTSNGELSFVIMNYKDIQWISGQASGGDVHTGLEGTPAQAGFNSGDAHNYFNIPGSWTQNIINISSMSNIIDPGRWVFEVDVFAVPNGCVYGGMLNAPQASCQILNGRHYITFDGQLYRFQGNCTYMLSQMCTSSHNHSLEYYQVEGEMLGSGPDAPHIKHVHMAVYGQDIVIMRNSTGLVMINGIKVHLPVCLLGGKIQVHQSGFSVKIVTDLGIEVSFNGKQYMEIAVPAIYYNATCGLCGTLNGNPADDFLTSEGSFTTSAALFARSWQEKVIEDQCGDFQELPAWSPAELAHFASPAYCGILKKSPGPFANCAQALPLSSFMESCMYDLCMSRGNPIVLCNMLQSYAELCQADNITTLTRVEHFASGKEKSWSHTNNLFFFLSFLREAIICPDNSHYEPCSTACPATCMDSTAPLYCTKPCREGCPCNRGYILSGGACVPLNHCGCTLNGQYYQLGDEVILTNSCGKKCSCRQPSHSMECQEHACGTQEICSVVGGILGCYPVKSGQSWVFGDPHYVTFDGVMFDYEGTCKYTLSKYCGPLGNLPDFTIKVENDHRGSFAVSWAHLVEIDVYGEHIAIAAVEYGKIQVGALYIVQYSCIQSYLFCAEVVNLPVVLTSGKVYAFYTGFSVTIQTDFGLSISYDWSYFLSVFVPKTYSGSLCGLSGNFNGNQDDDFKSPNGTLLHDAATFSDSWKEASSPFHCTVVGFPPPCDEAPYKSFSSCGIIRDPSGPFRLCSNPAVSQVLFENCVKDMCISYGSSLCKILGTYAQQCQIRGISIQPWREITGCELPCPANSHYELCGPSCPASCADPAAPSNCQTGCVEGCHCNPGLVRSGIVCVPHEQCGCTHHGRYYLAEETFWEGENCQNVCRCNGTTHALECASSSCGPGEFCGIQKGVYGCHMLSNGLCGASGYLHYVTFDGKHYNFQGTCRYIFAERCGAAASLPFFRVEVKSEKFPNRPLPMISEVLVQVNTHKIHLRRWPQGSIQIDGVTMNLPANLNQGETVIYPDGIYTVLKTKFGLSLSYDMDHSVFVTIPFKYMNQTCGLCGNYNGDADDDFVMPDVITIFFFQVGELIWLPSCTKKCSCVSHGNFHCFPAKCTLPQQCTMKNGRMGCHSLLTTCVVTGDPHYFTFDGAVAHFQGVCDYEVSHTCNSSRDFSFRIVTANRHFQNPRVSFLYRVEIWLYTPQSHFHVVLERGKAAHINGRRTQLPAHVGSIAVVLRQRHLLTVKTKVNVEIQFNGASTAFIHVGPEYQNQLCGMCGNFNGDATDDKVLPNGERALDDANFGNAWISNTSPASIPNTIQATKGVNCSENGTEDLIPCPEKSKYEQMCAILIKTPGPFSECHWYKSPDPYYESCIYDLCQYGLSNRMLCTAIEAYDEMCTIIGVKVVNWRRESGCSK</sequence>
<keyword evidence="2" id="KW-1003">Cell membrane</keyword>
<dbReference type="InterPro" id="IPR036084">
    <property type="entry name" value="Ser_inhib-like_sf"/>
</dbReference>
<evidence type="ECO:0000256" key="1">
    <source>
        <dbReference type="ARBA" id="ARBA00004236"/>
    </source>
</evidence>
<dbReference type="Pfam" id="PF01826">
    <property type="entry name" value="TIL"/>
    <property type="match status" value="2"/>
</dbReference>
<keyword evidence="5" id="KW-0472">Membrane</keyword>
<dbReference type="PROSITE" id="PS51220">
    <property type="entry name" value="NIDO"/>
    <property type="match status" value="1"/>
</dbReference>
<evidence type="ECO:0000259" key="9">
    <source>
        <dbReference type="PROSITE" id="PS51233"/>
    </source>
</evidence>
<dbReference type="InterPro" id="IPR025615">
    <property type="entry name" value="TILa_dom"/>
</dbReference>
<dbReference type="Gene3D" id="2.10.25.10">
    <property type="entry name" value="Laminin"/>
    <property type="match status" value="2"/>
</dbReference>
<evidence type="ECO:0000313" key="11">
    <source>
        <dbReference type="Proteomes" id="UP000826234"/>
    </source>
</evidence>
<evidence type="ECO:0008006" key="12">
    <source>
        <dbReference type="Google" id="ProtNLM"/>
    </source>
</evidence>
<proteinExistence type="predicted"/>
<reference evidence="10 11" key="1">
    <citation type="journal article" date="2022" name="Gigascience">
        <title>A chromosome-level genome assembly and annotation of the desert horned lizard, Phrynosoma platyrhinos, provides insight into chromosomal rearrangements among reptiles.</title>
        <authorList>
            <person name="Koochekian N."/>
            <person name="Ascanio A."/>
            <person name="Farleigh K."/>
            <person name="Card D.C."/>
            <person name="Schield D.R."/>
            <person name="Castoe T.A."/>
            <person name="Jezkova T."/>
        </authorList>
    </citation>
    <scope>NUCLEOTIDE SEQUENCE [LARGE SCALE GENOMIC DNA]</scope>
    <source>
        <strain evidence="10">NK-2021</strain>
    </source>
</reference>
<evidence type="ECO:0000313" key="10">
    <source>
        <dbReference type="EMBL" id="KAH0631346.1"/>
    </source>
</evidence>
<dbReference type="SMART" id="SM00832">
    <property type="entry name" value="C8"/>
    <property type="match status" value="3"/>
</dbReference>
<evidence type="ECO:0000256" key="3">
    <source>
        <dbReference type="ARBA" id="ARBA00022729"/>
    </source>
</evidence>
<dbReference type="CDD" id="cd19941">
    <property type="entry name" value="TIL"/>
    <property type="match status" value="2"/>
</dbReference>
<dbReference type="SMART" id="SM00215">
    <property type="entry name" value="VWC_out"/>
    <property type="match status" value="2"/>
</dbReference>
<organism evidence="10 11">
    <name type="scientific">Phrynosoma platyrhinos</name>
    <name type="common">Desert horned lizard</name>
    <dbReference type="NCBI Taxonomy" id="52577"/>
    <lineage>
        <taxon>Eukaryota</taxon>
        <taxon>Metazoa</taxon>
        <taxon>Chordata</taxon>
        <taxon>Craniata</taxon>
        <taxon>Vertebrata</taxon>
        <taxon>Euteleostomi</taxon>
        <taxon>Lepidosauria</taxon>
        <taxon>Squamata</taxon>
        <taxon>Bifurcata</taxon>
        <taxon>Unidentata</taxon>
        <taxon>Episquamata</taxon>
        <taxon>Toxicofera</taxon>
        <taxon>Iguania</taxon>
        <taxon>Phrynosomatidae</taxon>
        <taxon>Phrynosomatinae</taxon>
        <taxon>Phrynosoma</taxon>
    </lineage>
</organism>
<feature type="domain" description="VWFD" evidence="9">
    <location>
        <begin position="681"/>
        <end position="877"/>
    </location>
</feature>
<keyword evidence="6" id="KW-1015">Disulfide bond</keyword>
<name>A0ABQ7TPJ6_PHRPL</name>
<keyword evidence="4" id="KW-0677">Repeat</keyword>
<dbReference type="Pfam" id="PF00094">
    <property type="entry name" value="VWD"/>
    <property type="match status" value="4"/>
</dbReference>
<dbReference type="PANTHER" id="PTHR46160:SF9">
    <property type="entry name" value="PROTEIN PRY2-RELATED"/>
    <property type="match status" value="1"/>
</dbReference>
<feature type="domain" description="VWFD" evidence="9">
    <location>
        <begin position="271"/>
        <end position="452"/>
    </location>
</feature>
<gene>
    <name evidence="10" type="ORF">JD844_005637</name>
</gene>